<dbReference type="AlphaFoldDB" id="A0A849ANW7"/>
<accession>A0A849ANW7</accession>
<feature type="compositionally biased region" description="Basic and acidic residues" evidence="1">
    <location>
        <begin position="106"/>
        <end position="148"/>
    </location>
</feature>
<dbReference type="Proteomes" id="UP000557772">
    <property type="component" value="Unassembled WGS sequence"/>
</dbReference>
<dbReference type="RefSeq" id="WP_171158287.1">
    <property type="nucleotide sequence ID" value="NZ_JABENB010000003.1"/>
</dbReference>
<keyword evidence="2" id="KW-0812">Transmembrane</keyword>
<feature type="transmembrane region" description="Helical" evidence="2">
    <location>
        <begin position="77"/>
        <end position="99"/>
    </location>
</feature>
<evidence type="ECO:0000313" key="4">
    <source>
        <dbReference type="Proteomes" id="UP000557772"/>
    </source>
</evidence>
<sequence length="194" mass="20882">MAEEFETRTVLSLRTGTKICVLIALGLLVGAVYFYFVPITGVRTNTGSVFGCGSASSPATGGFAEGACGKVADVYKYRAIACIVLALLTAVVGGLLFGADRRQETRAVRTDVDRRHDDDESGRDRHRADDRADLADREERPRHGRDESPAAETVTGTQTTRVTETTTATDSAATTDAESATTRAQRRDSDGKRY</sequence>
<feature type="compositionally biased region" description="Basic and acidic residues" evidence="1">
    <location>
        <begin position="185"/>
        <end position="194"/>
    </location>
</feature>
<reference evidence="3 4" key="1">
    <citation type="submission" date="2020-05" db="EMBL/GenBank/DDBJ databases">
        <title>Flexivirga sp. ID2601S isolated from air conditioner.</title>
        <authorList>
            <person name="Kim D.H."/>
        </authorList>
    </citation>
    <scope>NUCLEOTIDE SEQUENCE [LARGE SCALE GENOMIC DNA]</scope>
    <source>
        <strain evidence="3 4">ID2601S</strain>
    </source>
</reference>
<proteinExistence type="predicted"/>
<evidence type="ECO:0000256" key="2">
    <source>
        <dbReference type="SAM" id="Phobius"/>
    </source>
</evidence>
<feature type="transmembrane region" description="Helical" evidence="2">
    <location>
        <begin position="19"/>
        <end position="36"/>
    </location>
</feature>
<feature type="compositionally biased region" description="Low complexity" evidence="1">
    <location>
        <begin position="150"/>
        <end position="183"/>
    </location>
</feature>
<keyword evidence="2" id="KW-0472">Membrane</keyword>
<name>A0A849ANW7_9MICO</name>
<keyword evidence="4" id="KW-1185">Reference proteome</keyword>
<dbReference type="EMBL" id="JABENB010000003">
    <property type="protein sequence ID" value="NNG41196.1"/>
    <property type="molecule type" value="Genomic_DNA"/>
</dbReference>
<protein>
    <submittedName>
        <fullName evidence="3">Uncharacterized protein</fullName>
    </submittedName>
</protein>
<evidence type="ECO:0000256" key="1">
    <source>
        <dbReference type="SAM" id="MobiDB-lite"/>
    </source>
</evidence>
<gene>
    <name evidence="3" type="ORF">HJ588_18200</name>
</gene>
<keyword evidence="2" id="KW-1133">Transmembrane helix</keyword>
<evidence type="ECO:0000313" key="3">
    <source>
        <dbReference type="EMBL" id="NNG41196.1"/>
    </source>
</evidence>
<comment type="caution">
    <text evidence="3">The sequence shown here is derived from an EMBL/GenBank/DDBJ whole genome shotgun (WGS) entry which is preliminary data.</text>
</comment>
<organism evidence="3 4">
    <name type="scientific">Flexivirga aerilata</name>
    <dbReference type="NCBI Taxonomy" id="1656889"/>
    <lineage>
        <taxon>Bacteria</taxon>
        <taxon>Bacillati</taxon>
        <taxon>Actinomycetota</taxon>
        <taxon>Actinomycetes</taxon>
        <taxon>Micrococcales</taxon>
        <taxon>Dermacoccaceae</taxon>
        <taxon>Flexivirga</taxon>
    </lineage>
</organism>
<feature type="region of interest" description="Disordered" evidence="1">
    <location>
        <begin position="106"/>
        <end position="194"/>
    </location>
</feature>